<keyword evidence="13" id="KW-0479">Metal-binding</keyword>
<keyword evidence="13" id="KW-0862">Zinc</keyword>
<dbReference type="InterPro" id="IPR014729">
    <property type="entry name" value="Rossmann-like_a/b/a_fold"/>
</dbReference>
<gene>
    <name evidence="13 16" type="primary">metG</name>
    <name evidence="16" type="ORF">EQM13_02615</name>
</gene>
<keyword evidence="17" id="KW-1185">Reference proteome</keyword>
<dbReference type="InterPro" id="IPR009080">
    <property type="entry name" value="tRNAsynth_Ia_anticodon-bd"/>
</dbReference>
<feature type="coiled-coil region" evidence="14">
    <location>
        <begin position="507"/>
        <end position="537"/>
    </location>
</feature>
<dbReference type="InterPro" id="IPR023457">
    <property type="entry name" value="Met-tRNA_synth_2"/>
</dbReference>
<dbReference type="KEGG" id="spoa:EQM13_02615"/>
<keyword evidence="5 13" id="KW-0820">tRNA-binding</keyword>
<dbReference type="HAMAP" id="MF_01228">
    <property type="entry name" value="Met_tRNA_synth_type2"/>
    <property type="match status" value="1"/>
</dbReference>
<feature type="binding site" evidence="13">
    <location>
        <position position="145"/>
    </location>
    <ligand>
        <name>Zn(2+)</name>
        <dbReference type="ChEBI" id="CHEBI:29105"/>
    </ligand>
</feature>
<dbReference type="Pfam" id="PF09334">
    <property type="entry name" value="tRNA-synt_1g"/>
    <property type="match status" value="2"/>
</dbReference>
<dbReference type="Gene3D" id="1.10.730.10">
    <property type="entry name" value="Isoleucyl-tRNA Synthetase, Domain 1"/>
    <property type="match status" value="1"/>
</dbReference>
<sequence>MKLKTYYLTTPIFYPSDNLHIGHAYTTVAADTLKRYKKLMGYDVLLVTGTDEHGQKIQQKALESGETPKEYVDGIVEDIKKLWNMLDISYDIFIRTTDEYHEKAVQKIFQKLYEKGDIYKSYYEGLYCTPCESFWSESQLVDGKCPDCGREVHFEREEAYFFRLSKYKDRIIKLFNENPNFIQPDSRRHEMINNFLNEGLEDLCVSRTAFDWGIKVPFDPKHVVYVWIDALLCYITALGYGSENDERFKKYWPCDVHLIGKEIVRFHTIIWPAVLMALDIEIPKKVFGHGWILLENDKMSKSKGNVIYPEPMIKLYGLDSFKYFLLREFSFGQDGSFSREKFLQRLNSDLANDLGNLVSRTVTMIEKYSEGLVPEPSEEGEYDKDLKSLALEIPKQVEKYMDALNFSDALEEIWKLIRRANKYVDETCPWILEKEGKKERLDTVLYNLLESLRIISVLIRPFMEKTSDEIFSRLGYETKDHSWEESKTWGLIPSGQKVHRGDVLFPRLDIEKELLRLNKENEKLMEERREKRSLGKKPKEKLKKSYIDIDDFDKIDLRIGKVLEVKKHPRADKLLVFKIQLGEEIRQIVSGIAKYYSPEELVGKNVVVVANLKPIKLRGEESQGMILSAADEKKLSVITTLSGIDSGAKVE</sequence>
<dbReference type="RefSeq" id="WP_128751876.1">
    <property type="nucleotide sequence ID" value="NZ_CP035282.1"/>
</dbReference>
<dbReference type="GO" id="GO:0046872">
    <property type="term" value="F:metal ion binding"/>
    <property type="evidence" value="ECO:0007669"/>
    <property type="project" value="UniProtKB-KW"/>
</dbReference>
<keyword evidence="14" id="KW-0175">Coiled coil</keyword>
<dbReference type="EMBL" id="CP035282">
    <property type="protein sequence ID" value="QAT60546.1"/>
    <property type="molecule type" value="Genomic_DNA"/>
</dbReference>
<feature type="binding site" evidence="13">
    <location>
        <position position="131"/>
    </location>
    <ligand>
        <name>Zn(2+)</name>
        <dbReference type="ChEBI" id="CHEBI:29105"/>
    </ligand>
</feature>
<reference evidence="17" key="1">
    <citation type="submission" date="2019-01" db="EMBL/GenBank/DDBJ databases">
        <title>Draft genomes of a novel of Sporanaerobacter strains.</title>
        <authorList>
            <person name="Ma S."/>
        </authorList>
    </citation>
    <scope>NUCLEOTIDE SEQUENCE [LARGE SCALE GENOMIC DNA]</scope>
    <source>
        <strain evidence="17">NJN-17</strain>
    </source>
</reference>
<evidence type="ECO:0000256" key="1">
    <source>
        <dbReference type="ARBA" id="ARBA00003314"/>
    </source>
</evidence>
<evidence type="ECO:0000256" key="3">
    <source>
        <dbReference type="ARBA" id="ARBA00011738"/>
    </source>
</evidence>
<dbReference type="PRINTS" id="PR01041">
    <property type="entry name" value="TRNASYNTHMET"/>
</dbReference>
<dbReference type="NCBIfam" id="NF008900">
    <property type="entry name" value="PRK12267.1"/>
    <property type="match status" value="1"/>
</dbReference>
<dbReference type="AlphaFoldDB" id="A0A410Q999"/>
<protein>
    <recommendedName>
        <fullName evidence="13">Methionine--tRNA ligase</fullName>
        <ecNumber evidence="13">6.1.1.10</ecNumber>
    </recommendedName>
    <alternativeName>
        <fullName evidence="13">Methionyl-tRNA synthetase</fullName>
        <shortName evidence="13">MetRS</shortName>
    </alternativeName>
</protein>
<dbReference type="Proteomes" id="UP000287969">
    <property type="component" value="Chromosome"/>
</dbReference>
<dbReference type="NCBIfam" id="TIGR00399">
    <property type="entry name" value="metG_C_term"/>
    <property type="match status" value="1"/>
</dbReference>
<dbReference type="PROSITE" id="PS50886">
    <property type="entry name" value="TRBD"/>
    <property type="match status" value="1"/>
</dbReference>
<evidence type="ECO:0000256" key="7">
    <source>
        <dbReference type="ARBA" id="ARBA00022741"/>
    </source>
</evidence>
<dbReference type="InterPro" id="IPR012340">
    <property type="entry name" value="NA-bd_OB-fold"/>
</dbReference>
<dbReference type="Gene3D" id="2.40.50.140">
    <property type="entry name" value="Nucleic acid-binding proteins"/>
    <property type="match status" value="1"/>
</dbReference>
<evidence type="ECO:0000256" key="5">
    <source>
        <dbReference type="ARBA" id="ARBA00022555"/>
    </source>
</evidence>
<comment type="caution">
    <text evidence="13">Lacks conserved residue(s) required for the propagation of feature annotation.</text>
</comment>
<keyword evidence="7 13" id="KW-0547">Nucleotide-binding</keyword>
<dbReference type="FunFam" id="2.40.50.140:FF:000042">
    <property type="entry name" value="Methionine--tRNA ligase"/>
    <property type="match status" value="1"/>
</dbReference>
<evidence type="ECO:0000256" key="4">
    <source>
        <dbReference type="ARBA" id="ARBA00022490"/>
    </source>
</evidence>
<evidence type="ECO:0000256" key="11">
    <source>
        <dbReference type="ARBA" id="ARBA00023146"/>
    </source>
</evidence>
<accession>A0A410Q999</accession>
<evidence type="ECO:0000256" key="10">
    <source>
        <dbReference type="ARBA" id="ARBA00022917"/>
    </source>
</evidence>
<keyword evidence="8 13" id="KW-0067">ATP-binding</keyword>
<dbReference type="SUPFAM" id="SSF47323">
    <property type="entry name" value="Anticodon-binding domain of a subclass of class I aminoacyl-tRNA synthetases"/>
    <property type="match status" value="1"/>
</dbReference>
<dbReference type="PROSITE" id="PS00178">
    <property type="entry name" value="AA_TRNA_LIGASE_I"/>
    <property type="match status" value="1"/>
</dbReference>
<dbReference type="GO" id="GO:0000049">
    <property type="term" value="F:tRNA binding"/>
    <property type="evidence" value="ECO:0007669"/>
    <property type="project" value="UniProtKB-UniRule"/>
</dbReference>
<dbReference type="InterPro" id="IPR001412">
    <property type="entry name" value="aa-tRNA-synth_I_CS"/>
</dbReference>
<feature type="short sequence motif" description="'HIGH' region" evidence="13">
    <location>
        <begin position="13"/>
        <end position="23"/>
    </location>
</feature>
<dbReference type="Gene3D" id="3.40.50.620">
    <property type="entry name" value="HUPs"/>
    <property type="match status" value="1"/>
</dbReference>
<dbReference type="EC" id="6.1.1.10" evidence="13"/>
<dbReference type="InterPro" id="IPR002547">
    <property type="entry name" value="tRNA-bd_dom"/>
</dbReference>
<proteinExistence type="inferred from homology"/>
<keyword evidence="10 13" id="KW-0648">Protein biosynthesis</keyword>
<dbReference type="FunFam" id="2.170.220.10:FF:000002">
    <property type="entry name" value="Methionine--tRNA ligase"/>
    <property type="match status" value="1"/>
</dbReference>
<evidence type="ECO:0000256" key="9">
    <source>
        <dbReference type="ARBA" id="ARBA00022884"/>
    </source>
</evidence>
<dbReference type="InterPro" id="IPR015413">
    <property type="entry name" value="Methionyl/Leucyl_tRNA_Synth"/>
</dbReference>
<evidence type="ECO:0000256" key="2">
    <source>
        <dbReference type="ARBA" id="ARBA00004496"/>
    </source>
</evidence>
<comment type="catalytic activity">
    <reaction evidence="12 13">
        <text>tRNA(Met) + L-methionine + ATP = L-methionyl-tRNA(Met) + AMP + diphosphate</text>
        <dbReference type="Rhea" id="RHEA:13481"/>
        <dbReference type="Rhea" id="RHEA-COMP:9667"/>
        <dbReference type="Rhea" id="RHEA-COMP:9698"/>
        <dbReference type="ChEBI" id="CHEBI:30616"/>
        <dbReference type="ChEBI" id="CHEBI:33019"/>
        <dbReference type="ChEBI" id="CHEBI:57844"/>
        <dbReference type="ChEBI" id="CHEBI:78442"/>
        <dbReference type="ChEBI" id="CHEBI:78530"/>
        <dbReference type="ChEBI" id="CHEBI:456215"/>
        <dbReference type="EC" id="6.1.1.10"/>
    </reaction>
</comment>
<dbReference type="InterPro" id="IPR041872">
    <property type="entry name" value="Anticodon_Met"/>
</dbReference>
<feature type="binding site" evidence="13">
    <location>
        <position position="128"/>
    </location>
    <ligand>
        <name>Zn(2+)</name>
        <dbReference type="ChEBI" id="CHEBI:29105"/>
    </ligand>
</feature>
<organism evidence="16 17">
    <name type="scientific">Acidilutibacter cellobiosedens</name>
    <dbReference type="NCBI Taxonomy" id="2507161"/>
    <lineage>
        <taxon>Bacteria</taxon>
        <taxon>Bacillati</taxon>
        <taxon>Bacillota</taxon>
        <taxon>Tissierellia</taxon>
        <taxon>Tissierellales</taxon>
        <taxon>Acidilutibacteraceae</taxon>
        <taxon>Acidilutibacter</taxon>
    </lineage>
</organism>
<dbReference type="InterPro" id="IPR033911">
    <property type="entry name" value="MetRS_core"/>
</dbReference>
<dbReference type="InterPro" id="IPR014758">
    <property type="entry name" value="Met-tRNA_synth"/>
</dbReference>
<dbReference type="GO" id="GO:0006431">
    <property type="term" value="P:methionyl-tRNA aminoacylation"/>
    <property type="evidence" value="ECO:0007669"/>
    <property type="project" value="UniProtKB-UniRule"/>
</dbReference>
<keyword evidence="11 13" id="KW-0030">Aminoacyl-tRNA synthetase</keyword>
<keyword evidence="4 13" id="KW-0963">Cytoplasm</keyword>
<dbReference type="GO" id="GO:0004825">
    <property type="term" value="F:methionine-tRNA ligase activity"/>
    <property type="evidence" value="ECO:0007669"/>
    <property type="project" value="UniProtKB-UniRule"/>
</dbReference>
<comment type="subcellular location">
    <subcellularLocation>
        <location evidence="2 13">Cytoplasm</location>
    </subcellularLocation>
</comment>
<dbReference type="NCBIfam" id="TIGR00398">
    <property type="entry name" value="metG"/>
    <property type="match status" value="1"/>
</dbReference>
<dbReference type="InterPro" id="IPR004495">
    <property type="entry name" value="Met-tRNA-synth_bsu_C"/>
</dbReference>
<evidence type="ECO:0000256" key="13">
    <source>
        <dbReference type="HAMAP-Rule" id="MF_01228"/>
    </source>
</evidence>
<dbReference type="SUPFAM" id="SSF52374">
    <property type="entry name" value="Nucleotidylyl transferase"/>
    <property type="match status" value="1"/>
</dbReference>
<evidence type="ECO:0000256" key="6">
    <source>
        <dbReference type="ARBA" id="ARBA00022598"/>
    </source>
</evidence>
<feature type="domain" description="TRNA-binding" evidence="15">
    <location>
        <begin position="551"/>
        <end position="651"/>
    </location>
</feature>
<name>A0A410Q999_9FIRM</name>
<evidence type="ECO:0000259" key="15">
    <source>
        <dbReference type="PROSITE" id="PS50886"/>
    </source>
</evidence>
<keyword evidence="6 13" id="KW-0436">Ligase</keyword>
<comment type="subunit">
    <text evidence="3 13">Homodimer.</text>
</comment>
<dbReference type="CDD" id="cd07957">
    <property type="entry name" value="Anticodon_Ia_Met"/>
    <property type="match status" value="1"/>
</dbReference>
<evidence type="ECO:0000313" key="17">
    <source>
        <dbReference type="Proteomes" id="UP000287969"/>
    </source>
</evidence>
<dbReference type="PANTHER" id="PTHR43326">
    <property type="entry name" value="METHIONYL-TRNA SYNTHETASE"/>
    <property type="match status" value="1"/>
</dbReference>
<dbReference type="GO" id="GO:0005737">
    <property type="term" value="C:cytoplasm"/>
    <property type="evidence" value="ECO:0007669"/>
    <property type="project" value="UniProtKB-SubCell"/>
</dbReference>
<comment type="function">
    <text evidence="1 13">Is required not only for elongation of protein synthesis but also for the initiation of all mRNA translation through initiator tRNA(fMet) aminoacylation.</text>
</comment>
<dbReference type="GO" id="GO:0005524">
    <property type="term" value="F:ATP binding"/>
    <property type="evidence" value="ECO:0007669"/>
    <property type="project" value="UniProtKB-UniRule"/>
</dbReference>
<feature type="short sequence motif" description="'KMSKS' region" evidence="13">
    <location>
        <begin position="298"/>
        <end position="302"/>
    </location>
</feature>
<evidence type="ECO:0000313" key="16">
    <source>
        <dbReference type="EMBL" id="QAT60546.1"/>
    </source>
</evidence>
<evidence type="ECO:0000256" key="14">
    <source>
        <dbReference type="SAM" id="Coils"/>
    </source>
</evidence>
<dbReference type="CDD" id="cd00814">
    <property type="entry name" value="MetRS_core"/>
    <property type="match status" value="1"/>
</dbReference>
<dbReference type="OrthoDB" id="9810191at2"/>
<evidence type="ECO:0000256" key="12">
    <source>
        <dbReference type="ARBA" id="ARBA00047364"/>
    </source>
</evidence>
<dbReference type="PANTHER" id="PTHR43326:SF1">
    <property type="entry name" value="METHIONINE--TRNA LIGASE, MITOCHONDRIAL"/>
    <property type="match status" value="1"/>
</dbReference>
<dbReference type="FunFam" id="1.10.730.10:FF:000026">
    <property type="entry name" value="Methionine--tRNA ligase"/>
    <property type="match status" value="1"/>
</dbReference>
<comment type="cofactor">
    <cofactor evidence="13">
        <name>Zn(2+)</name>
        <dbReference type="ChEBI" id="CHEBI:29105"/>
    </cofactor>
    <text evidence="13">Binds 1 zinc ion per subunit.</text>
</comment>
<comment type="similarity">
    <text evidence="13">Belongs to the class-I aminoacyl-tRNA synthetase family. MetG type 2A subfamily.</text>
</comment>
<feature type="binding site" evidence="13">
    <location>
        <position position="148"/>
    </location>
    <ligand>
        <name>Zn(2+)</name>
        <dbReference type="ChEBI" id="CHEBI:29105"/>
    </ligand>
</feature>
<dbReference type="Gene3D" id="2.170.220.10">
    <property type="match status" value="1"/>
</dbReference>
<evidence type="ECO:0000256" key="8">
    <source>
        <dbReference type="ARBA" id="ARBA00022840"/>
    </source>
</evidence>
<dbReference type="CDD" id="cd02800">
    <property type="entry name" value="tRNA_bind_EcMetRS_like"/>
    <property type="match status" value="1"/>
</dbReference>
<dbReference type="Pfam" id="PF19303">
    <property type="entry name" value="Anticodon_3"/>
    <property type="match status" value="1"/>
</dbReference>
<dbReference type="Pfam" id="PF01588">
    <property type="entry name" value="tRNA_bind"/>
    <property type="match status" value="1"/>
</dbReference>
<dbReference type="SUPFAM" id="SSF50249">
    <property type="entry name" value="Nucleic acid-binding proteins"/>
    <property type="match status" value="1"/>
</dbReference>
<keyword evidence="9 13" id="KW-0694">RNA-binding</keyword>